<keyword evidence="7" id="KW-0408">Iron</keyword>
<dbReference type="GO" id="GO:0046872">
    <property type="term" value="F:metal ion binding"/>
    <property type="evidence" value="ECO:0007669"/>
    <property type="project" value="UniProtKB-KW"/>
</dbReference>
<dbReference type="AlphaFoldDB" id="A0A410K0P1"/>
<keyword evidence="3" id="KW-0813">Transport</keyword>
<evidence type="ECO:0000313" key="9">
    <source>
        <dbReference type="EMBL" id="QAR33838.1"/>
    </source>
</evidence>
<evidence type="ECO:0000256" key="7">
    <source>
        <dbReference type="ARBA" id="ARBA00023004"/>
    </source>
</evidence>
<dbReference type="EMBL" id="CP035108">
    <property type="protein sequence ID" value="QAR33838.1"/>
    <property type="molecule type" value="Genomic_DNA"/>
</dbReference>
<keyword evidence="10" id="KW-1185">Reference proteome</keyword>
<dbReference type="InterPro" id="IPR036280">
    <property type="entry name" value="Multihaem_cyt_sf"/>
</dbReference>
<evidence type="ECO:0000313" key="10">
    <source>
        <dbReference type="Proteomes" id="UP000287502"/>
    </source>
</evidence>
<evidence type="ECO:0000256" key="4">
    <source>
        <dbReference type="ARBA" id="ARBA00022617"/>
    </source>
</evidence>
<evidence type="ECO:0000256" key="2">
    <source>
        <dbReference type="ARBA" id="ARBA00004196"/>
    </source>
</evidence>
<name>A0A410K0P1_9BACT</name>
<evidence type="ECO:0000256" key="3">
    <source>
        <dbReference type="ARBA" id="ARBA00022448"/>
    </source>
</evidence>
<dbReference type="OrthoDB" id="3173719at2"/>
<evidence type="ECO:0000256" key="1">
    <source>
        <dbReference type="ARBA" id="ARBA00001926"/>
    </source>
</evidence>
<evidence type="ECO:0000259" key="8">
    <source>
        <dbReference type="Pfam" id="PF14537"/>
    </source>
</evidence>
<dbReference type="Gene3D" id="1.10.1130.10">
    <property type="entry name" value="Flavocytochrome C3, Chain A"/>
    <property type="match status" value="1"/>
</dbReference>
<dbReference type="SUPFAM" id="SSF48695">
    <property type="entry name" value="Multiheme cytochromes"/>
    <property type="match status" value="1"/>
</dbReference>
<dbReference type="InterPro" id="IPR012286">
    <property type="entry name" value="Tetrahaem_cytochrome"/>
</dbReference>
<organism evidence="9 10">
    <name type="scientific">Geovibrio thiophilus</name>
    <dbReference type="NCBI Taxonomy" id="139438"/>
    <lineage>
        <taxon>Bacteria</taxon>
        <taxon>Pseudomonadati</taxon>
        <taxon>Deferribacterota</taxon>
        <taxon>Deferribacteres</taxon>
        <taxon>Deferribacterales</taxon>
        <taxon>Geovibrionaceae</taxon>
        <taxon>Geovibrio</taxon>
    </lineage>
</organism>
<dbReference type="Proteomes" id="UP000287502">
    <property type="component" value="Chromosome"/>
</dbReference>
<feature type="domain" description="Tetrahaem cytochrome" evidence="8">
    <location>
        <begin position="94"/>
        <end position="175"/>
    </location>
</feature>
<protein>
    <recommendedName>
        <fullName evidence="8">Tetrahaem cytochrome domain-containing protein</fullName>
    </recommendedName>
</protein>
<dbReference type="Pfam" id="PF14537">
    <property type="entry name" value="Cytochrom_c3_2"/>
    <property type="match status" value="1"/>
</dbReference>
<keyword evidence="4" id="KW-0349">Heme</keyword>
<evidence type="ECO:0000256" key="6">
    <source>
        <dbReference type="ARBA" id="ARBA00022982"/>
    </source>
</evidence>
<accession>A0A410K0P1</accession>
<gene>
    <name evidence="9" type="ORF">EP073_10590</name>
</gene>
<sequence>MLSLKKSIVPLVLIFILTVCDVAVSKSGIPAEWSMDTDCALCHTHEADTLTNEKCLIYAHSEESCTSCHSQEDRLAVAHRKMSTDTSKLKRLKRTKMGEENCIACHGGWEDLSERTKDTVLVQDSEGTIVNPHIVRTEINKSKQHNLVTCTSCHRMHTETNLAEAANEACRTCHHAGVYKCGTCHN</sequence>
<keyword evidence="5" id="KW-0479">Metal-binding</keyword>
<comment type="cofactor">
    <cofactor evidence="1">
        <name>heme c</name>
        <dbReference type="ChEBI" id="CHEBI:61717"/>
    </cofactor>
</comment>
<dbReference type="KEGG" id="gtl:EP073_10590"/>
<proteinExistence type="predicted"/>
<evidence type="ECO:0000256" key="5">
    <source>
        <dbReference type="ARBA" id="ARBA00022723"/>
    </source>
</evidence>
<comment type="subcellular location">
    <subcellularLocation>
        <location evidence="2">Cell envelope</location>
    </subcellularLocation>
</comment>
<dbReference type="GO" id="GO:0030313">
    <property type="term" value="C:cell envelope"/>
    <property type="evidence" value="ECO:0007669"/>
    <property type="project" value="UniProtKB-SubCell"/>
</dbReference>
<reference evidence="9 10" key="1">
    <citation type="submission" date="2019-01" db="EMBL/GenBank/DDBJ databases">
        <title>Geovibrio thiophilus DSM 11263, complete genome.</title>
        <authorList>
            <person name="Spring S."/>
            <person name="Bunk B."/>
            <person name="Sproer C."/>
        </authorList>
    </citation>
    <scope>NUCLEOTIDE SEQUENCE [LARGE SCALE GENOMIC DNA]</scope>
    <source>
        <strain evidence="9 10">DSM 11263</strain>
    </source>
</reference>
<dbReference type="RefSeq" id="WP_128467123.1">
    <property type="nucleotide sequence ID" value="NZ_CP035108.1"/>
</dbReference>
<keyword evidence="6" id="KW-0249">Electron transport</keyword>